<evidence type="ECO:0000313" key="2">
    <source>
        <dbReference type="Proteomes" id="UP001434883"/>
    </source>
</evidence>
<accession>A0ABV0Q754</accession>
<proteinExistence type="predicted"/>
<evidence type="ECO:0000313" key="1">
    <source>
        <dbReference type="EMBL" id="MEQ2191316.1"/>
    </source>
</evidence>
<name>A0ABV0Q754_9TELE</name>
<gene>
    <name evidence="1" type="ORF">XENOCAPTIV_026404</name>
</gene>
<dbReference type="Gene3D" id="3.30.505.10">
    <property type="entry name" value="SH2 domain"/>
    <property type="match status" value="1"/>
</dbReference>
<dbReference type="InterPro" id="IPR036860">
    <property type="entry name" value="SH2_dom_sf"/>
</dbReference>
<sequence length="94" mass="10665">MIYSTPLGYGFAEPYDAHCSLKDLVLHYQLHSLAQHNDALDVRLLHPVGKFTTRSLFTGIRCCTFELMLLEMFIPNLGNRFSSTDLTDMLDLLG</sequence>
<protein>
    <submittedName>
        <fullName evidence="1">Uncharacterized protein</fullName>
    </submittedName>
</protein>
<dbReference type="EMBL" id="JAHRIN010000654">
    <property type="protein sequence ID" value="MEQ2191316.1"/>
    <property type="molecule type" value="Genomic_DNA"/>
</dbReference>
<dbReference type="Proteomes" id="UP001434883">
    <property type="component" value="Unassembled WGS sequence"/>
</dbReference>
<comment type="caution">
    <text evidence="1">The sequence shown here is derived from an EMBL/GenBank/DDBJ whole genome shotgun (WGS) entry which is preliminary data.</text>
</comment>
<keyword evidence="2" id="KW-1185">Reference proteome</keyword>
<reference evidence="1 2" key="1">
    <citation type="submission" date="2021-06" db="EMBL/GenBank/DDBJ databases">
        <authorList>
            <person name="Palmer J.M."/>
        </authorList>
    </citation>
    <scope>NUCLEOTIDE SEQUENCE [LARGE SCALE GENOMIC DNA]</scope>
    <source>
        <strain evidence="1 2">XC_2019</strain>
        <tissue evidence="1">Muscle</tissue>
    </source>
</reference>
<organism evidence="1 2">
    <name type="scientific">Xenoophorus captivus</name>
    <dbReference type="NCBI Taxonomy" id="1517983"/>
    <lineage>
        <taxon>Eukaryota</taxon>
        <taxon>Metazoa</taxon>
        <taxon>Chordata</taxon>
        <taxon>Craniata</taxon>
        <taxon>Vertebrata</taxon>
        <taxon>Euteleostomi</taxon>
        <taxon>Actinopterygii</taxon>
        <taxon>Neopterygii</taxon>
        <taxon>Teleostei</taxon>
        <taxon>Neoteleostei</taxon>
        <taxon>Acanthomorphata</taxon>
        <taxon>Ovalentaria</taxon>
        <taxon>Atherinomorphae</taxon>
        <taxon>Cyprinodontiformes</taxon>
        <taxon>Goodeidae</taxon>
        <taxon>Xenoophorus</taxon>
    </lineage>
</organism>
<dbReference type="SUPFAM" id="SSF55550">
    <property type="entry name" value="SH2 domain"/>
    <property type="match status" value="1"/>
</dbReference>